<dbReference type="InterPro" id="IPR011990">
    <property type="entry name" value="TPR-like_helical_dom_sf"/>
</dbReference>
<name>A0ABP9VRU3_9BACT</name>
<dbReference type="SUPFAM" id="SSF56112">
    <property type="entry name" value="Protein kinase-like (PK-like)"/>
    <property type="match status" value="1"/>
</dbReference>
<evidence type="ECO:0000313" key="9">
    <source>
        <dbReference type="Proteomes" id="UP001416858"/>
    </source>
</evidence>
<keyword evidence="2 5" id="KW-0547">Nucleotide-binding</keyword>
<dbReference type="InterPro" id="IPR000719">
    <property type="entry name" value="Prot_kinase_dom"/>
</dbReference>
<evidence type="ECO:0000259" key="7">
    <source>
        <dbReference type="PROSITE" id="PS50011"/>
    </source>
</evidence>
<feature type="binding site" evidence="5">
    <location>
        <position position="130"/>
    </location>
    <ligand>
        <name>ATP</name>
        <dbReference type="ChEBI" id="CHEBI:30616"/>
    </ligand>
</feature>
<accession>A0ABP9VRU3</accession>
<dbReference type="GO" id="GO:0016301">
    <property type="term" value="F:kinase activity"/>
    <property type="evidence" value="ECO:0007669"/>
    <property type="project" value="UniProtKB-KW"/>
</dbReference>
<dbReference type="InterPro" id="IPR008271">
    <property type="entry name" value="Ser/Thr_kinase_AS"/>
</dbReference>
<keyword evidence="1" id="KW-0808">Transferase</keyword>
<dbReference type="SMART" id="SM00220">
    <property type="entry name" value="S_TKc"/>
    <property type="match status" value="1"/>
</dbReference>
<dbReference type="PROSITE" id="PS50011">
    <property type="entry name" value="PROTEIN_KINASE_DOM"/>
    <property type="match status" value="1"/>
</dbReference>
<dbReference type="Proteomes" id="UP001416858">
    <property type="component" value="Unassembled WGS sequence"/>
</dbReference>
<feature type="domain" description="Protein kinase" evidence="7">
    <location>
        <begin position="101"/>
        <end position="361"/>
    </location>
</feature>
<keyword evidence="3 8" id="KW-0418">Kinase</keyword>
<evidence type="ECO:0000256" key="2">
    <source>
        <dbReference type="ARBA" id="ARBA00022741"/>
    </source>
</evidence>
<organism evidence="8 9">
    <name type="scientific">Novipirellula caenicola</name>
    <dbReference type="NCBI Taxonomy" id="1536901"/>
    <lineage>
        <taxon>Bacteria</taxon>
        <taxon>Pseudomonadati</taxon>
        <taxon>Planctomycetota</taxon>
        <taxon>Planctomycetia</taxon>
        <taxon>Pirellulales</taxon>
        <taxon>Pirellulaceae</taxon>
        <taxon>Novipirellula</taxon>
    </lineage>
</organism>
<evidence type="ECO:0000313" key="8">
    <source>
        <dbReference type="EMBL" id="GAA5507521.1"/>
    </source>
</evidence>
<evidence type="ECO:0000256" key="5">
    <source>
        <dbReference type="PROSITE-ProRule" id="PRU10141"/>
    </source>
</evidence>
<dbReference type="CDD" id="cd14014">
    <property type="entry name" value="STKc_PknB_like"/>
    <property type="match status" value="1"/>
</dbReference>
<keyword evidence="4 5" id="KW-0067">ATP-binding</keyword>
<dbReference type="InterPro" id="IPR011009">
    <property type="entry name" value="Kinase-like_dom_sf"/>
</dbReference>
<dbReference type="PANTHER" id="PTHR43289">
    <property type="entry name" value="MITOGEN-ACTIVATED PROTEIN KINASE KINASE KINASE 20-RELATED"/>
    <property type="match status" value="1"/>
</dbReference>
<evidence type="ECO:0000256" key="3">
    <source>
        <dbReference type="ARBA" id="ARBA00022777"/>
    </source>
</evidence>
<dbReference type="EMBL" id="BAABRO010000005">
    <property type="protein sequence ID" value="GAA5507521.1"/>
    <property type="molecule type" value="Genomic_DNA"/>
</dbReference>
<dbReference type="PROSITE" id="PS00108">
    <property type="entry name" value="PROTEIN_KINASE_ST"/>
    <property type="match status" value="1"/>
</dbReference>
<feature type="region of interest" description="Disordered" evidence="6">
    <location>
        <begin position="601"/>
        <end position="620"/>
    </location>
</feature>
<reference evidence="8 9" key="1">
    <citation type="submission" date="2024-02" db="EMBL/GenBank/DDBJ databases">
        <title>Rhodopirellula caenicola NBRC 110016.</title>
        <authorList>
            <person name="Ichikawa N."/>
            <person name="Katano-Makiyama Y."/>
            <person name="Hidaka K."/>
        </authorList>
    </citation>
    <scope>NUCLEOTIDE SEQUENCE [LARGE SCALE GENOMIC DNA]</scope>
    <source>
        <strain evidence="8 9">NBRC 110016</strain>
    </source>
</reference>
<dbReference type="InterPro" id="IPR017441">
    <property type="entry name" value="Protein_kinase_ATP_BS"/>
</dbReference>
<dbReference type="PANTHER" id="PTHR43289:SF6">
    <property type="entry name" value="SERINE_THREONINE-PROTEIN KINASE NEKL-3"/>
    <property type="match status" value="1"/>
</dbReference>
<evidence type="ECO:0000256" key="4">
    <source>
        <dbReference type="ARBA" id="ARBA00022840"/>
    </source>
</evidence>
<dbReference type="Gene3D" id="1.25.40.10">
    <property type="entry name" value="Tetratricopeptide repeat domain"/>
    <property type="match status" value="1"/>
</dbReference>
<evidence type="ECO:0000256" key="1">
    <source>
        <dbReference type="ARBA" id="ARBA00022679"/>
    </source>
</evidence>
<gene>
    <name evidence="8" type="primary">pknD_26</name>
    <name evidence="8" type="ORF">Rcae01_02977</name>
</gene>
<protein>
    <submittedName>
        <fullName evidence="8">Serine/threonine-protein kinase PknD</fullName>
    </submittedName>
</protein>
<keyword evidence="9" id="KW-1185">Reference proteome</keyword>
<dbReference type="Gene3D" id="3.30.200.20">
    <property type="entry name" value="Phosphorylase Kinase, domain 1"/>
    <property type="match status" value="1"/>
</dbReference>
<dbReference type="PROSITE" id="PS00107">
    <property type="entry name" value="PROTEIN_KINASE_ATP"/>
    <property type="match status" value="1"/>
</dbReference>
<dbReference type="Pfam" id="PF00069">
    <property type="entry name" value="Pkinase"/>
    <property type="match status" value="1"/>
</dbReference>
<comment type="caution">
    <text evidence="8">The sequence shown here is derived from an EMBL/GenBank/DDBJ whole genome shotgun (WGS) entry which is preliminary data.</text>
</comment>
<dbReference type="SUPFAM" id="SSF48452">
    <property type="entry name" value="TPR-like"/>
    <property type="match status" value="1"/>
</dbReference>
<proteinExistence type="predicted"/>
<evidence type="ECO:0000256" key="6">
    <source>
        <dbReference type="SAM" id="MobiDB-lite"/>
    </source>
</evidence>
<sequence length="850" mass="93944">MAAEIDARMIHSEIADPDNCDDDNDIYAIVDVLASDFIARYRNGDRPTIEEYAIRHPELSEPIRRVFPLALSVEKVKVDEQAEQDGSATLAGRLIEQLGDFRLVREIGRGGMGIVYEAMQESLTRTVAIKVLPKQSLLDDEALARFQHEAKTAAAMHHSNIVPIFGTGENDGTHYLVMQLVRGESIDKRIAASGTEAFGFRETAQIGRQIADALAYSHANGILHRDIKPANVLIDENGTAQVTDFGLARNTRDDPTMSRALSGSPRYMAPERFRGQSDARCDIYALGLTLYEMVASVPAFSESDPHPLMESVLQHRIKPLSSLRGDIPLDLQTIIDKAISHEPAHRYQTAAELRDDLDRYLADEPIHARRTSAAARLFRWCRRNPKMATTTTVAAASLVLATLASTGGWWMTSAANRRTNTALRQSEQTVDLALQSLDGVVDMVSVPASSISDVGFDETAATTYSLNPSPHTADVLQSIQPLYERLSQQSPTRPDIVKQMIRATIRLALIQRQLGHTSDAIESLEHGIDVLRTRGATAGLSNEQSRSLMARLQNELGDVFAVELRFDESEQAFKSALSAASGLATSNTEAMLQLARAHVGLGDPPPQRMRIESQGNKPPRERRLHLRTADEMLDTLYETGNSTSSVVTLRARVRLAQSRIEKRPAAKRARFESAIEILRQQLEVSPNDTTVRYTLVEALAAVNLRREVQTRLQRSEAATRLGKALAELQTLQQQFPNTPIFVVSEVHIRHKLFNLARTDKDFDEANHQLQKALAMQSTLVNAAPENLSHRCWRALLYRSLAEVHNLQGNQDAAGEAIANAAADIDAIAPADRDHPFVVQTQQIIEALSSP</sequence>
<dbReference type="Gene3D" id="1.10.510.10">
    <property type="entry name" value="Transferase(Phosphotransferase) domain 1"/>
    <property type="match status" value="1"/>
</dbReference>